<accession>A0A9D4H5F5</accession>
<comment type="caution">
    <text evidence="6">The sequence shown here is derived from an EMBL/GenBank/DDBJ whole genome shotgun (WGS) entry which is preliminary data.</text>
</comment>
<dbReference type="SUPFAM" id="SSF53254">
    <property type="entry name" value="Phosphoglycerate mutase-like"/>
    <property type="match status" value="1"/>
</dbReference>
<keyword evidence="7" id="KW-1185">Reference proteome</keyword>
<evidence type="ECO:0000313" key="6">
    <source>
        <dbReference type="EMBL" id="KAH3828642.1"/>
    </source>
</evidence>
<evidence type="ECO:0000256" key="4">
    <source>
        <dbReference type="ARBA" id="ARBA00040357"/>
    </source>
</evidence>
<dbReference type="EMBL" id="JAIWYP010000005">
    <property type="protein sequence ID" value="KAH3828642.1"/>
    <property type="molecule type" value="Genomic_DNA"/>
</dbReference>
<evidence type="ECO:0000256" key="5">
    <source>
        <dbReference type="ARBA" id="ARBA00041499"/>
    </source>
</evidence>
<comment type="catalytic activity">
    <reaction evidence="3">
        <text>3-O-[beta-D-GlcA-(1-&gt;3)-beta-D-Gal-(1-&gt;3)-beta-D-Gal-(1-&gt;4)-beta-D-2-O-P-Xyl]-L-seryl-[protein] + H2O = 3-O-(beta-D-GlcA-(1-&gt;3)-beta-D-Gal-(1-&gt;3)-beta-D-Gal-(1-&gt;4)-beta-D-Xyl)-L-seryl-[protein] + phosphate</text>
        <dbReference type="Rhea" id="RHEA:56512"/>
        <dbReference type="Rhea" id="RHEA-COMP:12573"/>
        <dbReference type="Rhea" id="RHEA-COMP:14559"/>
        <dbReference type="ChEBI" id="CHEBI:15377"/>
        <dbReference type="ChEBI" id="CHEBI:43474"/>
        <dbReference type="ChEBI" id="CHEBI:132093"/>
        <dbReference type="ChEBI" id="CHEBI:140495"/>
    </reaction>
</comment>
<dbReference type="GO" id="GO:0005794">
    <property type="term" value="C:Golgi apparatus"/>
    <property type="evidence" value="ECO:0007669"/>
    <property type="project" value="TreeGrafter"/>
</dbReference>
<dbReference type="GO" id="GO:0016791">
    <property type="term" value="F:phosphatase activity"/>
    <property type="evidence" value="ECO:0007669"/>
    <property type="project" value="TreeGrafter"/>
</dbReference>
<keyword evidence="2" id="KW-0378">Hydrolase</keyword>
<dbReference type="InterPro" id="IPR000560">
    <property type="entry name" value="His_Pase_clade-2"/>
</dbReference>
<evidence type="ECO:0000256" key="2">
    <source>
        <dbReference type="ARBA" id="ARBA00022801"/>
    </source>
</evidence>
<dbReference type="Gene3D" id="3.40.50.1240">
    <property type="entry name" value="Phosphoglycerate mutase-like"/>
    <property type="match status" value="1"/>
</dbReference>
<evidence type="ECO:0000313" key="7">
    <source>
        <dbReference type="Proteomes" id="UP000828390"/>
    </source>
</evidence>
<reference evidence="6" key="1">
    <citation type="journal article" date="2019" name="bioRxiv">
        <title>The Genome of the Zebra Mussel, Dreissena polymorpha: A Resource for Invasive Species Research.</title>
        <authorList>
            <person name="McCartney M.A."/>
            <person name="Auch B."/>
            <person name="Kono T."/>
            <person name="Mallez S."/>
            <person name="Zhang Y."/>
            <person name="Obille A."/>
            <person name="Becker A."/>
            <person name="Abrahante J.E."/>
            <person name="Garbe J."/>
            <person name="Badalamenti J.P."/>
            <person name="Herman A."/>
            <person name="Mangelson H."/>
            <person name="Liachko I."/>
            <person name="Sullivan S."/>
            <person name="Sone E.D."/>
            <person name="Koren S."/>
            <person name="Silverstein K.A.T."/>
            <person name="Beckman K.B."/>
            <person name="Gohl D.M."/>
        </authorList>
    </citation>
    <scope>NUCLEOTIDE SEQUENCE</scope>
    <source>
        <strain evidence="6">Duluth1</strain>
        <tissue evidence="6">Whole animal</tissue>
    </source>
</reference>
<comment type="similarity">
    <text evidence="1">Belongs to the histidine acid phosphatase family.</text>
</comment>
<dbReference type="Pfam" id="PF00328">
    <property type="entry name" value="His_Phos_2"/>
    <property type="match status" value="2"/>
</dbReference>
<dbReference type="PANTHER" id="PTHR11567">
    <property type="entry name" value="ACID PHOSPHATASE-RELATED"/>
    <property type="match status" value="1"/>
</dbReference>
<dbReference type="InterPro" id="IPR029033">
    <property type="entry name" value="His_PPase_superfam"/>
</dbReference>
<evidence type="ECO:0000256" key="3">
    <source>
        <dbReference type="ARBA" id="ARBA00036311"/>
    </source>
</evidence>
<dbReference type="InterPro" id="IPR050645">
    <property type="entry name" value="Histidine_acid_phosphatase"/>
</dbReference>
<dbReference type="AlphaFoldDB" id="A0A9D4H5F5"/>
<gene>
    <name evidence="6" type="ORF">DPMN_130624</name>
</gene>
<organism evidence="6 7">
    <name type="scientific">Dreissena polymorpha</name>
    <name type="common">Zebra mussel</name>
    <name type="synonym">Mytilus polymorpha</name>
    <dbReference type="NCBI Taxonomy" id="45954"/>
    <lineage>
        <taxon>Eukaryota</taxon>
        <taxon>Metazoa</taxon>
        <taxon>Spiralia</taxon>
        <taxon>Lophotrochozoa</taxon>
        <taxon>Mollusca</taxon>
        <taxon>Bivalvia</taxon>
        <taxon>Autobranchia</taxon>
        <taxon>Heteroconchia</taxon>
        <taxon>Euheterodonta</taxon>
        <taxon>Imparidentia</taxon>
        <taxon>Neoheterodontei</taxon>
        <taxon>Myida</taxon>
        <taxon>Dreissenoidea</taxon>
        <taxon>Dreissenidae</taxon>
        <taxon>Dreissena</taxon>
    </lineage>
</organism>
<dbReference type="OrthoDB" id="10262962at2759"/>
<dbReference type="PANTHER" id="PTHR11567:SF110">
    <property type="entry name" value="2-PHOSPHOXYLOSE PHOSPHATASE 1"/>
    <property type="match status" value="1"/>
</dbReference>
<dbReference type="GO" id="GO:0006024">
    <property type="term" value="P:glycosaminoglycan biosynthetic process"/>
    <property type="evidence" value="ECO:0007669"/>
    <property type="project" value="TreeGrafter"/>
</dbReference>
<sequence length="518" mass="59073">MRRRKKLGLKLLLLVSLFAVTSIFVLKIWREGTTTSSNLPRSLLTKLPPQNFSLSDTTLLTRKLDQMTKQRAIAYNYAVETRIQEKEDFLSKYCNSPFVRTTGSEGSLPVGFTLRLVHVFTRHGDRTSMHKLHGTNTQNYSCSFPQWYKDSDDVAKYFPYSMTRLAGKHSVEGHFRNWALYPDKPVCSDSELTSRGALQHINLGKHLNDRYIKRHSLIDANETFEEKLILKSTGYSRTYQSATALIYGLLSQFDLSKIRIEHSRSLLFCSESQHSNLKCKCPRASDYKERISRISSNISSNRKQNTALRRKVASALGLDRSAIPWLSAIFDALTPAFCHGLREPFHCGGDTSNTECIDYSLINALFKEVSQQEKIRIRDPENENVDLKYALLSTYPVLLEVLRRVQLISKDLIYDGPKFVIYSGHDVTLTPLLVALGIYDNKWPPYASRLVIEAVTRDSDGGVFLRFVYNGKDKTDRVSFCKDIVAKRLCPLKAIVEFVSADMLGQFNTTGYEQACRY</sequence>
<dbReference type="Proteomes" id="UP000828390">
    <property type="component" value="Unassembled WGS sequence"/>
</dbReference>
<dbReference type="GO" id="GO:0050650">
    <property type="term" value="P:chondroitin sulfate proteoglycan biosynthetic process"/>
    <property type="evidence" value="ECO:0007669"/>
    <property type="project" value="TreeGrafter"/>
</dbReference>
<evidence type="ECO:0000256" key="1">
    <source>
        <dbReference type="ARBA" id="ARBA00005375"/>
    </source>
</evidence>
<reference evidence="6" key="2">
    <citation type="submission" date="2020-11" db="EMBL/GenBank/DDBJ databases">
        <authorList>
            <person name="McCartney M.A."/>
            <person name="Auch B."/>
            <person name="Kono T."/>
            <person name="Mallez S."/>
            <person name="Becker A."/>
            <person name="Gohl D.M."/>
            <person name="Silverstein K.A.T."/>
            <person name="Koren S."/>
            <person name="Bechman K.B."/>
            <person name="Herman A."/>
            <person name="Abrahante J.E."/>
            <person name="Garbe J."/>
        </authorList>
    </citation>
    <scope>NUCLEOTIDE SEQUENCE</scope>
    <source>
        <strain evidence="6">Duluth1</strain>
        <tissue evidence="6">Whole animal</tissue>
    </source>
</reference>
<name>A0A9D4H5F5_DREPO</name>
<protein>
    <recommendedName>
        <fullName evidence="4">2-phosphoxylose phosphatase 1</fullName>
    </recommendedName>
    <alternativeName>
        <fullName evidence="5">Acid phosphatase-like protein 2</fullName>
    </alternativeName>
</protein>
<dbReference type="CDD" id="cd07061">
    <property type="entry name" value="HP_HAP_like"/>
    <property type="match status" value="1"/>
</dbReference>
<proteinExistence type="inferred from homology"/>